<dbReference type="AlphaFoldDB" id="A0A368GB04"/>
<evidence type="ECO:0000256" key="1">
    <source>
        <dbReference type="SAM" id="MobiDB-lite"/>
    </source>
</evidence>
<evidence type="ECO:0000313" key="3">
    <source>
        <dbReference type="Proteomes" id="UP000252519"/>
    </source>
</evidence>
<feature type="compositionally biased region" description="Basic and acidic residues" evidence="1">
    <location>
        <begin position="1"/>
        <end position="10"/>
    </location>
</feature>
<feature type="compositionally biased region" description="Basic and acidic residues" evidence="1">
    <location>
        <begin position="65"/>
        <end position="75"/>
    </location>
</feature>
<sequence>MKIFSKKEMLTDQALLDDEEAAGDGNTTSPGSEEGKRLAEAVKNEDDDGNTAKSRNSPDMNTANTEDKTRGERRALAVSKDSYTSTICSGKNGDLAHSEDDSSDYGENGIREMCGCGLHHHRDACRHSSISSLEPEDEDLDNENYEENITEHAVEMCENGCQTEDSGDIENPQLTALTATAAPVQETTPSLVTTSPPVQTTMRERRHAGSGIAKESSLFRDNVAKMAESTEEVLQKIMQTREQQPQVEKISEADQQRLLQFCIKNFGIDNFVSF</sequence>
<keyword evidence="3" id="KW-1185">Reference proteome</keyword>
<evidence type="ECO:0000313" key="2">
    <source>
        <dbReference type="EMBL" id="RCN41586.1"/>
    </source>
</evidence>
<feature type="compositionally biased region" description="Polar residues" evidence="1">
    <location>
        <begin position="51"/>
        <end position="64"/>
    </location>
</feature>
<dbReference type="Proteomes" id="UP000252519">
    <property type="component" value="Unassembled WGS sequence"/>
</dbReference>
<reference evidence="2 3" key="1">
    <citation type="submission" date="2014-10" db="EMBL/GenBank/DDBJ databases">
        <title>Draft genome of the hookworm Ancylostoma caninum.</title>
        <authorList>
            <person name="Mitreva M."/>
        </authorList>
    </citation>
    <scope>NUCLEOTIDE SEQUENCE [LARGE SCALE GENOMIC DNA]</scope>
    <source>
        <strain evidence="2 3">Baltimore</strain>
    </source>
</reference>
<dbReference type="OrthoDB" id="10543343at2759"/>
<feature type="compositionally biased region" description="Basic and acidic residues" evidence="1">
    <location>
        <begin position="33"/>
        <end position="44"/>
    </location>
</feature>
<name>A0A368GB04_ANCCA</name>
<organism evidence="2 3">
    <name type="scientific">Ancylostoma caninum</name>
    <name type="common">Dog hookworm</name>
    <dbReference type="NCBI Taxonomy" id="29170"/>
    <lineage>
        <taxon>Eukaryota</taxon>
        <taxon>Metazoa</taxon>
        <taxon>Ecdysozoa</taxon>
        <taxon>Nematoda</taxon>
        <taxon>Chromadorea</taxon>
        <taxon>Rhabditida</taxon>
        <taxon>Rhabditina</taxon>
        <taxon>Rhabditomorpha</taxon>
        <taxon>Strongyloidea</taxon>
        <taxon>Ancylostomatidae</taxon>
        <taxon>Ancylostomatinae</taxon>
        <taxon>Ancylostoma</taxon>
    </lineage>
</organism>
<proteinExistence type="predicted"/>
<protein>
    <submittedName>
        <fullName evidence="2">Uncharacterized protein</fullName>
    </submittedName>
</protein>
<gene>
    <name evidence="2" type="ORF">ANCCAN_12454</name>
</gene>
<dbReference type="EMBL" id="JOJR01000230">
    <property type="protein sequence ID" value="RCN41586.1"/>
    <property type="molecule type" value="Genomic_DNA"/>
</dbReference>
<accession>A0A368GB04</accession>
<comment type="caution">
    <text evidence="2">The sequence shown here is derived from an EMBL/GenBank/DDBJ whole genome shotgun (WGS) entry which is preliminary data.</text>
</comment>
<feature type="region of interest" description="Disordered" evidence="1">
    <location>
        <begin position="1"/>
        <end position="82"/>
    </location>
</feature>